<dbReference type="InterPro" id="IPR002826">
    <property type="entry name" value="MptE-like"/>
</dbReference>
<dbReference type="Pfam" id="PF01973">
    <property type="entry name" value="MptE-like"/>
    <property type="match status" value="1"/>
</dbReference>
<sequence length="287" mass="32721">MPIEKPPLIDRPGMGNVSMGNKLPKDETEVGRMHGHFAAAWQARNLDMESENAFEHFHLFKGIPTEESISEGILKAPKPAIIIGSGPSADQIIPKLKGWKGGIFCSTSHITTLAKYGVMPTMFASPDPLGLMDEFAMPDEDLERMFKETIFGSSPIQPIEYTRFWKGRRRWYMIFDPTKEWYAQILRPRFEWIKDILLPFSANLPALMAIAQYMGYSPIYLTGADFSGSRYTQWRYHNDEWEESIGSLPPENHRVATHHGKVSSPNLMWAWRGMMCVARINSEARHG</sequence>
<reference evidence="3" key="1">
    <citation type="journal article" date="2015" name="Nature">
        <title>Complex archaea that bridge the gap between prokaryotes and eukaryotes.</title>
        <authorList>
            <person name="Spang A."/>
            <person name="Saw J.H."/>
            <person name="Jorgensen S.L."/>
            <person name="Zaremba-Niedzwiedzka K."/>
            <person name="Martijn J."/>
            <person name="Lind A.E."/>
            <person name="van Eijk R."/>
            <person name="Schleper C."/>
            <person name="Guy L."/>
            <person name="Ettema T.J."/>
        </authorList>
    </citation>
    <scope>NUCLEOTIDE SEQUENCE</scope>
</reference>
<accession>A0A0F9BZW3</accession>
<evidence type="ECO:0000313" key="3">
    <source>
        <dbReference type="EMBL" id="KKK95869.1"/>
    </source>
</evidence>
<feature type="non-terminal residue" evidence="3">
    <location>
        <position position="287"/>
    </location>
</feature>
<dbReference type="EMBL" id="LAZR01046720">
    <property type="protein sequence ID" value="KKK95869.1"/>
    <property type="molecule type" value="Genomic_DNA"/>
</dbReference>
<protein>
    <recommendedName>
        <fullName evidence="2">6-hydroxymethylpterin diphosphokinase MptE-like domain-containing protein</fullName>
    </recommendedName>
</protein>
<organism evidence="3">
    <name type="scientific">marine sediment metagenome</name>
    <dbReference type="NCBI Taxonomy" id="412755"/>
    <lineage>
        <taxon>unclassified sequences</taxon>
        <taxon>metagenomes</taxon>
        <taxon>ecological metagenomes</taxon>
    </lineage>
</organism>
<feature type="domain" description="6-hydroxymethylpterin diphosphokinase MptE-like" evidence="2">
    <location>
        <begin position="76"/>
        <end position="227"/>
    </location>
</feature>
<feature type="region of interest" description="Disordered" evidence="1">
    <location>
        <begin position="1"/>
        <end position="27"/>
    </location>
</feature>
<name>A0A0F9BZW3_9ZZZZ</name>
<proteinExistence type="predicted"/>
<comment type="caution">
    <text evidence="3">The sequence shown here is derived from an EMBL/GenBank/DDBJ whole genome shotgun (WGS) entry which is preliminary data.</text>
</comment>
<gene>
    <name evidence="3" type="ORF">LCGC14_2668500</name>
</gene>
<evidence type="ECO:0000259" key="2">
    <source>
        <dbReference type="Pfam" id="PF01973"/>
    </source>
</evidence>
<dbReference type="AlphaFoldDB" id="A0A0F9BZW3"/>
<evidence type="ECO:0000256" key="1">
    <source>
        <dbReference type="SAM" id="MobiDB-lite"/>
    </source>
</evidence>